<gene>
    <name evidence="2" type="ORF">Fot_05588</name>
</gene>
<organism evidence="2 3">
    <name type="scientific">Forsythia ovata</name>
    <dbReference type="NCBI Taxonomy" id="205694"/>
    <lineage>
        <taxon>Eukaryota</taxon>
        <taxon>Viridiplantae</taxon>
        <taxon>Streptophyta</taxon>
        <taxon>Embryophyta</taxon>
        <taxon>Tracheophyta</taxon>
        <taxon>Spermatophyta</taxon>
        <taxon>Magnoliopsida</taxon>
        <taxon>eudicotyledons</taxon>
        <taxon>Gunneridae</taxon>
        <taxon>Pentapetalae</taxon>
        <taxon>asterids</taxon>
        <taxon>lamiids</taxon>
        <taxon>Lamiales</taxon>
        <taxon>Oleaceae</taxon>
        <taxon>Forsythieae</taxon>
        <taxon>Forsythia</taxon>
    </lineage>
</organism>
<dbReference type="PANTHER" id="PTHR31896">
    <property type="entry name" value="FAMILY REGULATORY PROTEIN, PUTATIVE (AFU_ORTHOLOGUE AFUA_3G14730)-RELATED"/>
    <property type="match status" value="1"/>
</dbReference>
<dbReference type="GO" id="GO:0016740">
    <property type="term" value="F:transferase activity"/>
    <property type="evidence" value="ECO:0007669"/>
    <property type="project" value="UniProtKB-KW"/>
</dbReference>
<accession>A0ABD1WQJ3</accession>
<dbReference type="PANTHER" id="PTHR31896:SF64">
    <property type="entry name" value="TRICHOTHECENE 3-O-ACETYLTRANSFERASE"/>
    <property type="match status" value="1"/>
</dbReference>
<dbReference type="AlphaFoldDB" id="A0ABD1WQJ3"/>
<keyword evidence="1" id="KW-0808">Transferase</keyword>
<sequence length="157" mass="17549">MDFIHASGSNIHIRDGLGSIDVLDEVKSFFAFDQKFSYEGHFSSILAVQVTELADGVFIGCTVNHTVTDGTFFWNFFNTFVEVSRGVNRISRTSDYRHDSVLISPYVLKLPAGGHKVSFSDDAPLRERIFSFSRESIQKLKPVGGILTAQLLQWVAL</sequence>
<reference evidence="3" key="1">
    <citation type="submission" date="2024-07" db="EMBL/GenBank/DDBJ databases">
        <title>Two chromosome-level genome assemblies of Korean endemic species Abeliophyllum distichum and Forsythia ovata (Oleaceae).</title>
        <authorList>
            <person name="Jang H."/>
        </authorList>
    </citation>
    <scope>NUCLEOTIDE SEQUENCE [LARGE SCALE GENOMIC DNA]</scope>
</reference>
<evidence type="ECO:0000313" key="2">
    <source>
        <dbReference type="EMBL" id="KAL2551969.1"/>
    </source>
</evidence>
<proteinExistence type="predicted"/>
<dbReference type="Proteomes" id="UP001604277">
    <property type="component" value="Unassembled WGS sequence"/>
</dbReference>
<evidence type="ECO:0000256" key="1">
    <source>
        <dbReference type="ARBA" id="ARBA00022679"/>
    </source>
</evidence>
<keyword evidence="3" id="KW-1185">Reference proteome</keyword>
<evidence type="ECO:0000313" key="3">
    <source>
        <dbReference type="Proteomes" id="UP001604277"/>
    </source>
</evidence>
<dbReference type="EMBL" id="JBFOLJ010000002">
    <property type="protein sequence ID" value="KAL2551969.1"/>
    <property type="molecule type" value="Genomic_DNA"/>
</dbReference>
<name>A0ABD1WQJ3_9LAMI</name>
<protein>
    <submittedName>
        <fullName evidence="2">HXXXD-type acyl-transferase family protein</fullName>
    </submittedName>
</protein>
<dbReference type="InterPro" id="IPR051283">
    <property type="entry name" value="Sec_Metabolite_Acyltrans"/>
</dbReference>
<dbReference type="InterPro" id="IPR023213">
    <property type="entry name" value="CAT-like_dom_sf"/>
</dbReference>
<dbReference type="Pfam" id="PF02458">
    <property type="entry name" value="Transferase"/>
    <property type="match status" value="1"/>
</dbReference>
<comment type="caution">
    <text evidence="2">The sequence shown here is derived from an EMBL/GenBank/DDBJ whole genome shotgun (WGS) entry which is preliminary data.</text>
</comment>
<dbReference type="Gene3D" id="3.30.559.10">
    <property type="entry name" value="Chloramphenicol acetyltransferase-like domain"/>
    <property type="match status" value="1"/>
</dbReference>